<name>A0ACB7CH42_9ASCO</name>
<dbReference type="EMBL" id="JABTEG010000008">
    <property type="protein sequence ID" value="KAG4304444.1"/>
    <property type="molecule type" value="Genomic_DNA"/>
</dbReference>
<accession>A0ACB7CH42</accession>
<sequence>MKMNKLLLHGSSLLRWSQWLGLCLVVTRSQELHLQVSFCSWYLTMKLAYKEGIILLDCSGKWRTDRLEEIMCEKVKKIFQSIQENSIFDKEEIDKEIKEIVKKSLSCLYIFRPQNSTSLIATLQYLFHYFKSFANNIRIRYVFIDSISAFYWQDRHLCISFEEKMNTIYKRITELLKEFCSKWCSLAICTAWVIHTPKDFNPYTTDIRTFTISDDSLQIYHHHLPLSSCYLYSLDIRTFTISDDSLQIYHHHLPLSNT</sequence>
<organism evidence="1 2">
    <name type="scientific">Pneumocystis oryctolagi</name>
    <dbReference type="NCBI Taxonomy" id="42067"/>
    <lineage>
        <taxon>Eukaryota</taxon>
        <taxon>Fungi</taxon>
        <taxon>Dikarya</taxon>
        <taxon>Ascomycota</taxon>
        <taxon>Taphrinomycotina</taxon>
        <taxon>Pneumocystomycetes</taxon>
        <taxon>Pneumocystaceae</taxon>
        <taxon>Pneumocystis</taxon>
    </lineage>
</organism>
<gene>
    <name evidence="1" type="ORF">PORY_002154</name>
</gene>
<dbReference type="Proteomes" id="UP000768646">
    <property type="component" value="Unassembled WGS sequence"/>
</dbReference>
<evidence type="ECO:0000313" key="2">
    <source>
        <dbReference type="Proteomes" id="UP000768646"/>
    </source>
</evidence>
<protein>
    <submittedName>
        <fullName evidence="1">Uncharacterized protein</fullName>
    </submittedName>
</protein>
<proteinExistence type="predicted"/>
<reference evidence="1 2" key="1">
    <citation type="journal article" date="2021" name="Commun. Biol.">
        <title>Genomic insights into the host specific adaptation of the Pneumocystis genus.</title>
        <authorList>
            <person name="Cisse O.H."/>
            <person name="Ma L."/>
            <person name="Dekker J.P."/>
            <person name="Khil P.P."/>
            <person name="Youn J.-H."/>
            <person name="Brenchley J.M."/>
            <person name="Blair R."/>
            <person name="Pahar B."/>
            <person name="Chabe M."/>
            <person name="Van Rompay K.K.A."/>
            <person name="Keesler R."/>
            <person name="Sukura A."/>
            <person name="Hirsch V."/>
            <person name="Kutty G."/>
            <person name="Liu Y."/>
            <person name="Peng L."/>
            <person name="Chen J."/>
            <person name="Song J."/>
            <person name="Weissenbacher-Lang C."/>
            <person name="Xu J."/>
            <person name="Upham N.S."/>
            <person name="Stajich J.E."/>
            <person name="Cuomo C.A."/>
            <person name="Cushion M.T."/>
            <person name="Kovacs J.A."/>
        </authorList>
    </citation>
    <scope>NUCLEOTIDE SEQUENCE [LARGE SCALE GENOMIC DNA]</scope>
    <source>
        <strain evidence="1 2">RABM</strain>
    </source>
</reference>
<evidence type="ECO:0000313" key="1">
    <source>
        <dbReference type="EMBL" id="KAG4304444.1"/>
    </source>
</evidence>
<comment type="caution">
    <text evidence="1">The sequence shown here is derived from an EMBL/GenBank/DDBJ whole genome shotgun (WGS) entry which is preliminary data.</text>
</comment>
<keyword evidence="2" id="KW-1185">Reference proteome</keyword>